<keyword evidence="13 17" id="KW-0961">Cell wall biogenesis/degradation</keyword>
<feature type="active site" description="Proton acceptor" evidence="17">
    <location>
        <position position="369"/>
    </location>
</feature>
<evidence type="ECO:0000256" key="2">
    <source>
        <dbReference type="ARBA" id="ARBA00007947"/>
    </source>
</evidence>
<dbReference type="OrthoDB" id="9775031at2"/>
<dbReference type="InterPro" id="IPR050065">
    <property type="entry name" value="GlmU-like"/>
</dbReference>
<name>A0A2M9CHP1_9MICO</name>
<keyword evidence="11 17" id="KW-0511">Multifunctional enzyme</keyword>
<evidence type="ECO:0000256" key="9">
    <source>
        <dbReference type="ARBA" id="ARBA00022960"/>
    </source>
</evidence>
<dbReference type="GO" id="GO:0005737">
    <property type="term" value="C:cytoplasm"/>
    <property type="evidence" value="ECO:0007669"/>
    <property type="project" value="UniProtKB-SubCell"/>
</dbReference>
<dbReference type="NCBIfam" id="TIGR01173">
    <property type="entry name" value="glmU"/>
    <property type="match status" value="1"/>
</dbReference>
<keyword evidence="20" id="KW-1185">Reference proteome</keyword>
<evidence type="ECO:0000256" key="10">
    <source>
        <dbReference type="ARBA" id="ARBA00022984"/>
    </source>
</evidence>
<feature type="binding site" evidence="17">
    <location>
        <position position="357"/>
    </location>
    <ligand>
        <name>UDP-N-acetyl-alpha-D-glucosamine</name>
        <dbReference type="ChEBI" id="CHEBI:57705"/>
    </ligand>
</feature>
<dbReference type="EC" id="2.3.1.157" evidence="17"/>
<evidence type="ECO:0000256" key="1">
    <source>
        <dbReference type="ARBA" id="ARBA00007707"/>
    </source>
</evidence>
<dbReference type="UniPathway" id="UPA00113">
    <property type="reaction ID" value="UER00532"/>
</dbReference>
<feature type="binding site" evidence="17">
    <location>
        <position position="234"/>
    </location>
    <ligand>
        <name>Mg(2+)</name>
        <dbReference type="ChEBI" id="CHEBI:18420"/>
    </ligand>
</feature>
<dbReference type="Pfam" id="PF12804">
    <property type="entry name" value="NTP_transf_3"/>
    <property type="match status" value="1"/>
</dbReference>
<dbReference type="InterPro" id="IPR005882">
    <property type="entry name" value="Bifunctional_GlmU"/>
</dbReference>
<dbReference type="GO" id="GO:0000287">
    <property type="term" value="F:magnesium ion binding"/>
    <property type="evidence" value="ECO:0007669"/>
    <property type="project" value="UniProtKB-UniRule"/>
</dbReference>
<comment type="similarity">
    <text evidence="2 17">In the N-terminal section; belongs to the N-acetylglucosamine-1-phosphate uridyltransferase family.</text>
</comment>
<dbReference type="EC" id="2.7.7.23" evidence="17"/>
<comment type="caution">
    <text evidence="17">Lacks conserved residue(s) required for the propagation of feature annotation.</text>
</comment>
<evidence type="ECO:0000256" key="8">
    <source>
        <dbReference type="ARBA" id="ARBA00022842"/>
    </source>
</evidence>
<dbReference type="Gene3D" id="3.90.550.10">
    <property type="entry name" value="Spore Coat Polysaccharide Biosynthesis Protein SpsA, Chain A"/>
    <property type="match status" value="1"/>
</dbReference>
<feature type="binding site" evidence="17">
    <location>
        <position position="146"/>
    </location>
    <ligand>
        <name>UDP-N-acetyl-alpha-D-glucosamine</name>
        <dbReference type="ChEBI" id="CHEBI:57705"/>
    </ligand>
</feature>
<evidence type="ECO:0000313" key="19">
    <source>
        <dbReference type="EMBL" id="PJJ71434.1"/>
    </source>
</evidence>
<keyword evidence="4 17" id="KW-0808">Transferase</keyword>
<keyword evidence="7 17" id="KW-0677">Repeat</keyword>
<dbReference type="HAMAP" id="MF_01631">
    <property type="entry name" value="GlmU"/>
    <property type="match status" value="1"/>
</dbReference>
<dbReference type="InterPro" id="IPR025877">
    <property type="entry name" value="MobA-like_NTP_Trfase"/>
</dbReference>
<dbReference type="InterPro" id="IPR029044">
    <property type="entry name" value="Nucleotide-diphossugar_trans"/>
</dbReference>
<evidence type="ECO:0000256" key="11">
    <source>
        <dbReference type="ARBA" id="ARBA00023268"/>
    </source>
</evidence>
<gene>
    <name evidence="17" type="primary">glmU</name>
    <name evidence="19" type="ORF">CLV46_0981</name>
</gene>
<evidence type="ECO:0000256" key="5">
    <source>
        <dbReference type="ARBA" id="ARBA00022695"/>
    </source>
</evidence>
<dbReference type="Gene3D" id="2.160.10.10">
    <property type="entry name" value="Hexapeptide repeat proteins"/>
    <property type="match status" value="1"/>
</dbReference>
<dbReference type="CDD" id="cd03353">
    <property type="entry name" value="LbH_GlmU_C"/>
    <property type="match status" value="1"/>
</dbReference>
<feature type="binding site" evidence="17">
    <location>
        <begin position="83"/>
        <end position="84"/>
    </location>
    <ligand>
        <name>UDP-N-acetyl-alpha-D-glucosamine</name>
        <dbReference type="ChEBI" id="CHEBI:57705"/>
    </ligand>
</feature>
<dbReference type="EMBL" id="PGFF01000001">
    <property type="protein sequence ID" value="PJJ71434.1"/>
    <property type="molecule type" value="Genomic_DNA"/>
</dbReference>
<evidence type="ECO:0000256" key="6">
    <source>
        <dbReference type="ARBA" id="ARBA00022723"/>
    </source>
</evidence>
<dbReference type="GO" id="GO:0003977">
    <property type="term" value="F:UDP-N-acetylglucosamine diphosphorylase activity"/>
    <property type="evidence" value="ECO:0007669"/>
    <property type="project" value="UniProtKB-UniRule"/>
</dbReference>
<dbReference type="RefSeq" id="WP_100363736.1">
    <property type="nucleotide sequence ID" value="NZ_PGFF01000001.1"/>
</dbReference>
<keyword evidence="9 17" id="KW-0133">Cell shape</keyword>
<dbReference type="InterPro" id="IPR011004">
    <property type="entry name" value="Trimer_LpxA-like_sf"/>
</dbReference>
<sequence>MPDSRLAVLVLAAGQGTRMKSSTPKVLHPIAGVPLIGHVLATARELGPAHIVAVVRHERERVAATIGELLPEAVIVDQDDVPGTGRAVELAVAALPDDFDGEVVVVYGDVPLLDAATLSGLIEAHRDAGAAATLLSAVLENPTGYGRVVRDADGALDRIVEQKDASDDELAVTEVNSGTYVFGAHALRDHLASLTTDNAQGEKYLTDMIAVLRKAGSPVAAVPVRDSWVVEGVNDRAQLTEAALRLNAMIVRGWQLAGVTVQDPASTWIDLSVQLAPDVTVLPNTQLHGATVIESGAVVGPDTTLTDCEIGAGATVRRTDGTLAVIGAGATVGPWAFLRPGTHLGADGKIGTFVETKNARIGTGSKVPHLSYVGDTTVGEGSNVGAGTITANYDGVNKHRTEVGSHVRTGSHNVFVAPVRIGDGAYTGAGTVVRKDVPAGSLAINVAPQRNIEGWVEKNRLGTAAAHAAADAGTDD</sequence>
<evidence type="ECO:0000256" key="16">
    <source>
        <dbReference type="ARBA" id="ARBA00049628"/>
    </source>
</evidence>
<dbReference type="GO" id="GO:0071555">
    <property type="term" value="P:cell wall organization"/>
    <property type="evidence" value="ECO:0007669"/>
    <property type="project" value="UniProtKB-KW"/>
</dbReference>
<dbReference type="Proteomes" id="UP000228758">
    <property type="component" value="Unassembled WGS sequence"/>
</dbReference>
<dbReference type="GO" id="GO:0009252">
    <property type="term" value="P:peptidoglycan biosynthetic process"/>
    <property type="evidence" value="ECO:0007669"/>
    <property type="project" value="UniProtKB-UniRule"/>
</dbReference>
<dbReference type="GO" id="GO:0006048">
    <property type="term" value="P:UDP-N-acetylglucosamine biosynthetic process"/>
    <property type="evidence" value="ECO:0007669"/>
    <property type="project" value="UniProtKB-UniPathway"/>
</dbReference>
<dbReference type="SUPFAM" id="SSF53448">
    <property type="entry name" value="Nucleotide-diphospho-sugar transferases"/>
    <property type="match status" value="1"/>
</dbReference>
<feature type="binding site" evidence="17">
    <location>
        <position position="411"/>
    </location>
    <ligand>
        <name>acetyl-CoA</name>
        <dbReference type="ChEBI" id="CHEBI:57288"/>
    </ligand>
</feature>
<dbReference type="GO" id="GO:0000902">
    <property type="term" value="P:cell morphogenesis"/>
    <property type="evidence" value="ECO:0007669"/>
    <property type="project" value="UniProtKB-UniRule"/>
</dbReference>
<keyword evidence="6 17" id="KW-0479">Metal-binding</keyword>
<evidence type="ECO:0000313" key="20">
    <source>
        <dbReference type="Proteomes" id="UP000228758"/>
    </source>
</evidence>
<evidence type="ECO:0000256" key="17">
    <source>
        <dbReference type="HAMAP-Rule" id="MF_01631"/>
    </source>
</evidence>
<dbReference type="GO" id="GO:0019134">
    <property type="term" value="F:glucosamine-1-phosphate N-acetyltransferase activity"/>
    <property type="evidence" value="ECO:0007669"/>
    <property type="project" value="UniProtKB-UniRule"/>
</dbReference>
<evidence type="ECO:0000256" key="4">
    <source>
        <dbReference type="ARBA" id="ARBA00022679"/>
    </source>
</evidence>
<evidence type="ECO:0000259" key="18">
    <source>
        <dbReference type="Pfam" id="PF12804"/>
    </source>
</evidence>
<evidence type="ECO:0000256" key="3">
    <source>
        <dbReference type="ARBA" id="ARBA00022490"/>
    </source>
</evidence>
<dbReference type="NCBIfam" id="NF010932">
    <property type="entry name" value="PRK14352.1"/>
    <property type="match status" value="1"/>
</dbReference>
<dbReference type="PANTHER" id="PTHR43584">
    <property type="entry name" value="NUCLEOTIDYL TRANSFERASE"/>
    <property type="match status" value="1"/>
</dbReference>
<feature type="binding site" evidence="17">
    <location>
        <position position="161"/>
    </location>
    <ligand>
        <name>UDP-N-acetyl-alpha-D-glucosamine</name>
        <dbReference type="ChEBI" id="CHEBI:57705"/>
    </ligand>
</feature>
<keyword evidence="8 17" id="KW-0460">Magnesium</keyword>
<feature type="binding site" evidence="17">
    <location>
        <position position="78"/>
    </location>
    <ligand>
        <name>UDP-N-acetyl-alpha-D-glucosamine</name>
        <dbReference type="ChEBI" id="CHEBI:57705"/>
    </ligand>
</feature>
<dbReference type="PANTHER" id="PTHR43584:SF3">
    <property type="entry name" value="BIFUNCTIONAL PROTEIN GLMU"/>
    <property type="match status" value="1"/>
</dbReference>
<dbReference type="SUPFAM" id="SSF51161">
    <property type="entry name" value="Trimeric LpxA-like enzymes"/>
    <property type="match status" value="1"/>
</dbReference>
<feature type="binding site" evidence="17">
    <location>
        <position position="339"/>
    </location>
    <ligand>
        <name>UDP-N-acetyl-alpha-D-glucosamine</name>
        <dbReference type="ChEBI" id="CHEBI:57705"/>
    </ligand>
</feature>
<feature type="binding site" evidence="17">
    <location>
        <position position="234"/>
    </location>
    <ligand>
        <name>UDP-N-acetyl-alpha-D-glucosamine</name>
        <dbReference type="ChEBI" id="CHEBI:57705"/>
    </ligand>
</feature>
<feature type="binding site" evidence="17">
    <location>
        <position position="429"/>
    </location>
    <ligand>
        <name>acetyl-CoA</name>
        <dbReference type="ChEBI" id="CHEBI:57288"/>
    </ligand>
</feature>
<evidence type="ECO:0000256" key="12">
    <source>
        <dbReference type="ARBA" id="ARBA00023315"/>
    </source>
</evidence>
<feature type="binding site" evidence="17">
    <location>
        <begin position="11"/>
        <end position="14"/>
    </location>
    <ligand>
        <name>UDP-N-acetyl-alpha-D-glucosamine</name>
        <dbReference type="ChEBI" id="CHEBI:57705"/>
    </ligand>
</feature>
<feature type="domain" description="MobA-like NTP transferase" evidence="18">
    <location>
        <begin position="8"/>
        <end position="153"/>
    </location>
</feature>
<keyword evidence="5 17" id="KW-0548">Nucleotidyltransferase</keyword>
<evidence type="ECO:0000256" key="13">
    <source>
        <dbReference type="ARBA" id="ARBA00023316"/>
    </source>
</evidence>
<comment type="pathway">
    <text evidence="17">Nucleotide-sugar biosynthesis; UDP-N-acetyl-alpha-D-glucosamine biosynthesis; UDP-N-acetyl-alpha-D-glucosamine from N-acetyl-alpha-D-glucosamine 1-phosphate: step 1/1.</text>
</comment>
<dbReference type="UniPathway" id="UPA00973"/>
<comment type="subcellular location">
    <subcellularLocation>
        <location evidence="17">Cytoplasm</location>
    </subcellularLocation>
</comment>
<dbReference type="GO" id="GO:0009245">
    <property type="term" value="P:lipid A biosynthetic process"/>
    <property type="evidence" value="ECO:0007669"/>
    <property type="project" value="UniProtKB-UniRule"/>
</dbReference>
<dbReference type="GO" id="GO:0016020">
    <property type="term" value="C:membrane"/>
    <property type="evidence" value="ECO:0007669"/>
    <property type="project" value="GOC"/>
</dbReference>
<keyword evidence="3 17" id="KW-0963">Cytoplasm</keyword>
<feature type="region of interest" description="N-acetyltransferase" evidence="17">
    <location>
        <begin position="258"/>
        <end position="476"/>
    </location>
</feature>
<organism evidence="19 20">
    <name type="scientific">Diaminobutyricimonas aerilata</name>
    <dbReference type="NCBI Taxonomy" id="1162967"/>
    <lineage>
        <taxon>Bacteria</taxon>
        <taxon>Bacillati</taxon>
        <taxon>Actinomycetota</taxon>
        <taxon>Actinomycetes</taxon>
        <taxon>Micrococcales</taxon>
        <taxon>Microbacteriaceae</taxon>
        <taxon>Diaminobutyricimonas</taxon>
    </lineage>
</organism>
<keyword evidence="10 17" id="KW-0573">Peptidoglycan synthesis</keyword>
<feature type="binding site" evidence="17">
    <location>
        <position position="383"/>
    </location>
    <ligand>
        <name>UDP-N-acetyl-alpha-D-glucosamine</name>
        <dbReference type="ChEBI" id="CHEBI:57705"/>
    </ligand>
</feature>
<evidence type="ECO:0000256" key="15">
    <source>
        <dbReference type="ARBA" id="ARBA00048493"/>
    </source>
</evidence>
<protein>
    <recommendedName>
        <fullName evidence="17">Bifunctional protein GlmU</fullName>
    </recommendedName>
    <domain>
        <recommendedName>
            <fullName evidence="17">UDP-N-acetylglucosamine pyrophosphorylase</fullName>
            <ecNumber evidence="17">2.7.7.23</ecNumber>
        </recommendedName>
        <alternativeName>
            <fullName evidence="17">N-acetylglucosamine-1-phosphate uridyltransferase</fullName>
        </alternativeName>
    </domain>
    <domain>
        <recommendedName>
            <fullName evidence="17">Glucosamine-1-phosphate N-acetyltransferase</fullName>
            <ecNumber evidence="17">2.3.1.157</ecNumber>
        </recommendedName>
    </domain>
</protein>
<feature type="binding site" evidence="17">
    <location>
        <position position="372"/>
    </location>
    <ligand>
        <name>UDP-N-acetyl-alpha-D-glucosamine</name>
        <dbReference type="ChEBI" id="CHEBI:57705"/>
    </ligand>
</feature>
<dbReference type="CDD" id="cd02540">
    <property type="entry name" value="GT2_GlmU_N_bac"/>
    <property type="match status" value="1"/>
</dbReference>
<comment type="catalytic activity">
    <reaction evidence="14 17">
        <text>alpha-D-glucosamine 1-phosphate + acetyl-CoA = N-acetyl-alpha-D-glucosamine 1-phosphate + CoA + H(+)</text>
        <dbReference type="Rhea" id="RHEA:13725"/>
        <dbReference type="ChEBI" id="CHEBI:15378"/>
        <dbReference type="ChEBI" id="CHEBI:57287"/>
        <dbReference type="ChEBI" id="CHEBI:57288"/>
        <dbReference type="ChEBI" id="CHEBI:57776"/>
        <dbReference type="ChEBI" id="CHEBI:58516"/>
        <dbReference type="EC" id="2.3.1.157"/>
    </reaction>
</comment>
<feature type="binding site" evidence="17">
    <location>
        <begin position="107"/>
        <end position="109"/>
    </location>
    <ligand>
        <name>UDP-N-acetyl-alpha-D-glucosamine</name>
        <dbReference type="ChEBI" id="CHEBI:57705"/>
    </ligand>
</feature>
<comment type="catalytic activity">
    <reaction evidence="15 17">
        <text>N-acetyl-alpha-D-glucosamine 1-phosphate + UTP + H(+) = UDP-N-acetyl-alpha-D-glucosamine + diphosphate</text>
        <dbReference type="Rhea" id="RHEA:13509"/>
        <dbReference type="ChEBI" id="CHEBI:15378"/>
        <dbReference type="ChEBI" id="CHEBI:33019"/>
        <dbReference type="ChEBI" id="CHEBI:46398"/>
        <dbReference type="ChEBI" id="CHEBI:57705"/>
        <dbReference type="ChEBI" id="CHEBI:57776"/>
        <dbReference type="EC" id="2.7.7.23"/>
    </reaction>
</comment>
<accession>A0A2M9CHP1</accession>
<evidence type="ECO:0000256" key="7">
    <source>
        <dbReference type="ARBA" id="ARBA00022737"/>
    </source>
</evidence>
<dbReference type="AlphaFoldDB" id="A0A2M9CHP1"/>
<feature type="binding site" evidence="17">
    <location>
        <position position="109"/>
    </location>
    <ligand>
        <name>Mg(2+)</name>
        <dbReference type="ChEBI" id="CHEBI:18420"/>
    </ligand>
</feature>
<feature type="binding site" evidence="17">
    <location>
        <position position="176"/>
    </location>
    <ligand>
        <name>UDP-N-acetyl-alpha-D-glucosamine</name>
        <dbReference type="ChEBI" id="CHEBI:57705"/>
    </ligand>
</feature>
<feature type="region of interest" description="Linker" evidence="17">
    <location>
        <begin position="237"/>
        <end position="257"/>
    </location>
</feature>
<comment type="cofactor">
    <cofactor evidence="17">
        <name>Mg(2+)</name>
        <dbReference type="ChEBI" id="CHEBI:18420"/>
    </cofactor>
    <text evidence="17">Binds 1 Mg(2+) ion per subunit.</text>
</comment>
<comment type="similarity">
    <text evidence="1 17">In the C-terminal section; belongs to the transferase hexapeptide repeat family.</text>
</comment>
<feature type="region of interest" description="Pyrophosphorylase" evidence="17">
    <location>
        <begin position="1"/>
        <end position="236"/>
    </location>
</feature>
<comment type="function">
    <text evidence="16 17">Catalyzes the last two sequential reactions in the de novo biosynthetic pathway for UDP-N-acetylglucosamine (UDP-GlcNAc). The C-terminal domain catalyzes the transfer of acetyl group from acetyl coenzyme A to glucosamine-1-phosphate (GlcN-1-P) to produce N-acetylglucosamine-1-phosphate (GlcNAc-1-P), which is converted into UDP-GlcNAc by the transfer of uridine 5-monophosphate (from uridine 5-triphosphate), a reaction catalyzed by the N-terminal domain.</text>
</comment>
<feature type="binding site" evidence="17">
    <location>
        <begin position="392"/>
        <end position="393"/>
    </location>
    <ligand>
        <name>acetyl-CoA</name>
        <dbReference type="ChEBI" id="CHEBI:57288"/>
    </ligand>
</feature>
<dbReference type="InterPro" id="IPR038009">
    <property type="entry name" value="GlmU_C_LbH"/>
</dbReference>
<comment type="pathway">
    <text evidence="17">Bacterial outer membrane biogenesis; LPS lipid A biosynthesis.</text>
</comment>
<keyword evidence="12 17" id="KW-0012">Acyltransferase</keyword>
<feature type="binding site" evidence="17">
    <location>
        <position position="386"/>
    </location>
    <ligand>
        <name>acetyl-CoA</name>
        <dbReference type="ChEBI" id="CHEBI:57288"/>
    </ligand>
</feature>
<evidence type="ECO:0000256" key="14">
    <source>
        <dbReference type="ARBA" id="ARBA00048247"/>
    </source>
</evidence>
<comment type="caution">
    <text evidence="19">The sequence shown here is derived from an EMBL/GenBank/DDBJ whole genome shotgun (WGS) entry which is preliminary data.</text>
</comment>
<comment type="subunit">
    <text evidence="17">Homotrimer.</text>
</comment>
<dbReference type="GO" id="GO:0008360">
    <property type="term" value="P:regulation of cell shape"/>
    <property type="evidence" value="ECO:0007669"/>
    <property type="project" value="UniProtKB-KW"/>
</dbReference>
<proteinExistence type="inferred from homology"/>
<feature type="binding site" evidence="17">
    <location>
        <position position="25"/>
    </location>
    <ligand>
        <name>UDP-N-acetyl-alpha-D-glucosamine</name>
        <dbReference type="ChEBI" id="CHEBI:57705"/>
    </ligand>
</feature>
<comment type="pathway">
    <text evidence="17">Nucleotide-sugar biosynthesis; UDP-N-acetyl-alpha-D-glucosamine biosynthesis; N-acetyl-alpha-D-glucosamine 1-phosphate from alpha-D-glucosamine 6-phosphate (route II): step 2/2.</text>
</comment>
<reference evidence="19 20" key="1">
    <citation type="submission" date="2017-11" db="EMBL/GenBank/DDBJ databases">
        <title>Genomic Encyclopedia of Archaeal and Bacterial Type Strains, Phase II (KMG-II): From Individual Species to Whole Genera.</title>
        <authorList>
            <person name="Goeker M."/>
        </authorList>
    </citation>
    <scope>NUCLEOTIDE SEQUENCE [LARGE SCALE GENOMIC DNA]</scope>
    <source>
        <strain evidence="19 20">DSM 27393</strain>
    </source>
</reference>